<dbReference type="CDD" id="cd06222">
    <property type="entry name" value="RNase_H_like"/>
    <property type="match status" value="1"/>
</dbReference>
<proteinExistence type="predicted"/>
<reference evidence="3 4" key="1">
    <citation type="journal article" date="2020" name="IScience">
        <title>Genome Sequencing of the Endangered Kingdonia uniflora (Circaeasteraceae, Ranunculales) Reveals Potential Mechanisms of Evolutionary Specialization.</title>
        <authorList>
            <person name="Sun Y."/>
            <person name="Deng T."/>
            <person name="Zhang A."/>
            <person name="Moore M.J."/>
            <person name="Landis J.B."/>
            <person name="Lin N."/>
            <person name="Zhang H."/>
            <person name="Zhang X."/>
            <person name="Huang J."/>
            <person name="Zhang X."/>
            <person name="Sun H."/>
            <person name="Wang H."/>
        </authorList>
    </citation>
    <scope>NUCLEOTIDE SEQUENCE [LARGE SCALE GENOMIC DNA]</scope>
    <source>
        <strain evidence="3">TB1705</strain>
        <tissue evidence="3">Leaf</tissue>
    </source>
</reference>
<dbReference type="InterPro" id="IPR002156">
    <property type="entry name" value="RNaseH_domain"/>
</dbReference>
<name>A0A7J7LVN5_9MAGN</name>
<dbReference type="Gene3D" id="3.30.420.10">
    <property type="entry name" value="Ribonuclease H-like superfamily/Ribonuclease H"/>
    <property type="match status" value="1"/>
</dbReference>
<evidence type="ECO:0000259" key="2">
    <source>
        <dbReference type="PROSITE" id="PS50879"/>
    </source>
</evidence>
<sequence>MDSNQSVNNPQLPTSGDNNDHNDNERAPNFFSENHSENWASSPLGNMVGQVVNMVSNQVMKELVAQAQLSKIMNFPLYLRLLIAQDLLFPPSTGLRFLELHLRLRKLKVGCKYRKYKPIKSCSWKLLEIGETKICCDGSCRGNPGVSGMGVIFKSCDGSVKGTLSKAIGIMTNFLSEIQEMIDGAQKAIQNNWFSVWFVYDYKVAIQAFLSNKIPWKFKVQWDKLRSKFFQHQIQCSYARG</sequence>
<dbReference type="GO" id="GO:0004523">
    <property type="term" value="F:RNA-DNA hybrid ribonuclease activity"/>
    <property type="evidence" value="ECO:0007669"/>
    <property type="project" value="InterPro"/>
</dbReference>
<dbReference type="AlphaFoldDB" id="A0A7J7LVN5"/>
<feature type="domain" description="RNase H type-1" evidence="2">
    <location>
        <begin position="128"/>
        <end position="241"/>
    </location>
</feature>
<protein>
    <recommendedName>
        <fullName evidence="2">RNase H type-1 domain-containing protein</fullName>
    </recommendedName>
</protein>
<dbReference type="Proteomes" id="UP000541444">
    <property type="component" value="Unassembled WGS sequence"/>
</dbReference>
<dbReference type="EMBL" id="JACGCM010001965">
    <property type="protein sequence ID" value="KAF6146713.1"/>
    <property type="molecule type" value="Genomic_DNA"/>
</dbReference>
<feature type="compositionally biased region" description="Polar residues" evidence="1">
    <location>
        <begin position="1"/>
        <end position="17"/>
    </location>
</feature>
<evidence type="ECO:0000313" key="3">
    <source>
        <dbReference type="EMBL" id="KAF6146713.1"/>
    </source>
</evidence>
<evidence type="ECO:0000313" key="4">
    <source>
        <dbReference type="Proteomes" id="UP000541444"/>
    </source>
</evidence>
<organism evidence="3 4">
    <name type="scientific">Kingdonia uniflora</name>
    <dbReference type="NCBI Taxonomy" id="39325"/>
    <lineage>
        <taxon>Eukaryota</taxon>
        <taxon>Viridiplantae</taxon>
        <taxon>Streptophyta</taxon>
        <taxon>Embryophyta</taxon>
        <taxon>Tracheophyta</taxon>
        <taxon>Spermatophyta</taxon>
        <taxon>Magnoliopsida</taxon>
        <taxon>Ranunculales</taxon>
        <taxon>Circaeasteraceae</taxon>
        <taxon>Kingdonia</taxon>
    </lineage>
</organism>
<dbReference type="SUPFAM" id="SSF53098">
    <property type="entry name" value="Ribonuclease H-like"/>
    <property type="match status" value="1"/>
</dbReference>
<gene>
    <name evidence="3" type="ORF">GIB67_008999</name>
</gene>
<keyword evidence="4" id="KW-1185">Reference proteome</keyword>
<dbReference type="PROSITE" id="PS50879">
    <property type="entry name" value="RNASE_H_1"/>
    <property type="match status" value="1"/>
</dbReference>
<feature type="region of interest" description="Disordered" evidence="1">
    <location>
        <begin position="1"/>
        <end position="32"/>
    </location>
</feature>
<dbReference type="InterPro" id="IPR012337">
    <property type="entry name" value="RNaseH-like_sf"/>
</dbReference>
<dbReference type="InterPro" id="IPR044730">
    <property type="entry name" value="RNase_H-like_dom_plant"/>
</dbReference>
<evidence type="ECO:0000256" key="1">
    <source>
        <dbReference type="SAM" id="MobiDB-lite"/>
    </source>
</evidence>
<dbReference type="InterPro" id="IPR036397">
    <property type="entry name" value="RNaseH_sf"/>
</dbReference>
<accession>A0A7J7LVN5</accession>
<comment type="caution">
    <text evidence="3">The sequence shown here is derived from an EMBL/GenBank/DDBJ whole genome shotgun (WGS) entry which is preliminary data.</text>
</comment>
<dbReference type="Pfam" id="PF13456">
    <property type="entry name" value="RVT_3"/>
    <property type="match status" value="1"/>
</dbReference>
<dbReference type="GO" id="GO:0003676">
    <property type="term" value="F:nucleic acid binding"/>
    <property type="evidence" value="ECO:0007669"/>
    <property type="project" value="InterPro"/>
</dbReference>